<evidence type="ECO:0000256" key="7">
    <source>
        <dbReference type="ARBA" id="ARBA00023242"/>
    </source>
</evidence>
<dbReference type="EMBL" id="KQ422015">
    <property type="protein sequence ID" value="KOF75776.1"/>
    <property type="molecule type" value="Genomic_DNA"/>
</dbReference>
<evidence type="ECO:0000259" key="11">
    <source>
        <dbReference type="Pfam" id="PF24997"/>
    </source>
</evidence>
<dbReference type="GO" id="GO:1902983">
    <property type="term" value="P:DNA strand elongation involved in mitotic DNA replication"/>
    <property type="evidence" value="ECO:0007669"/>
    <property type="project" value="TreeGrafter"/>
</dbReference>
<dbReference type="InterPro" id="IPR021151">
    <property type="entry name" value="GINS_A"/>
</dbReference>
<dbReference type="CDD" id="cd11710">
    <property type="entry name" value="GINS_A_psf1"/>
    <property type="match status" value="1"/>
</dbReference>
<dbReference type="Pfam" id="PF24997">
    <property type="entry name" value="PSF1_C"/>
    <property type="match status" value="1"/>
</dbReference>
<feature type="domain" description="GINS subunit" evidence="10">
    <location>
        <begin position="54"/>
        <end position="127"/>
    </location>
</feature>
<dbReference type="Pfam" id="PF05916">
    <property type="entry name" value="Sld5"/>
    <property type="match status" value="1"/>
</dbReference>
<dbReference type="OMA" id="MFCEKAT"/>
<dbReference type="PANTHER" id="PTHR12914">
    <property type="entry name" value="PARTNER OF SLD5"/>
    <property type="match status" value="1"/>
</dbReference>
<comment type="function">
    <text evidence="9">Required for correct functioning of the GINS complex, a complex that plays an essential role in the initiation of DNA replication, and progression of DNA replication forks. GINS complex seems to bind preferentially to single-stranded DNA.</text>
</comment>
<evidence type="ECO:0000256" key="2">
    <source>
        <dbReference type="ARBA" id="ARBA00004286"/>
    </source>
</evidence>
<dbReference type="CDD" id="cd21696">
    <property type="entry name" value="GINS_B_Psf1"/>
    <property type="match status" value="1"/>
</dbReference>
<dbReference type="STRING" id="37653.A0A0L8GFI9"/>
<dbReference type="InterPro" id="IPR005339">
    <property type="entry name" value="GINS_Psf1"/>
</dbReference>
<comment type="function">
    <text evidence="8">Required for correct functioning of the GINS complex, a complex that plays an essential role in the initiation of DNA replication, and progression of DNA replication forks. GINS complex is a core component of CDC45-MCM-GINS (CMG) helicase, the molecular machine that unwinds template DNA during replication, and around which the replisome is built.</text>
</comment>
<comment type="similarity">
    <text evidence="3 9">Belongs to the GINS1/PSF1 family.</text>
</comment>
<gene>
    <name evidence="12" type="ORF">OCBIM_22034279mg</name>
</gene>
<evidence type="ECO:0000256" key="4">
    <source>
        <dbReference type="ARBA" id="ARBA00015143"/>
    </source>
</evidence>
<sequence>MLGNKALELIKELSRASSGTLSSYNEDCIRQILDEMKTLYELNQKDVNDTVAGEAGLFSSVQVRHAALERNKRCLLTYLYRRLRNIQQMRWEFGSVLPAEIRYNMCEREVQWFNRYNKMLATYMRNIAGGIGLDLTQDIQPPKSLYIEVRCLVDHGEFETQDGNIVVLKRNNQHFLLRSECENLIRQGILEHVTN</sequence>
<reference evidence="12" key="1">
    <citation type="submission" date="2015-07" db="EMBL/GenBank/DDBJ databases">
        <title>MeaNS - Measles Nucleotide Surveillance Program.</title>
        <authorList>
            <person name="Tran T."/>
            <person name="Druce J."/>
        </authorList>
    </citation>
    <scope>NUCLEOTIDE SEQUENCE</scope>
    <source>
        <strain evidence="12">UCB-OBI-ISO-001</strain>
        <tissue evidence="12">Gonad</tissue>
    </source>
</reference>
<keyword evidence="7 9" id="KW-0539">Nucleus</keyword>
<keyword evidence="5" id="KW-0158">Chromosome</keyword>
<dbReference type="OrthoDB" id="10252587at2759"/>
<organism evidence="12">
    <name type="scientific">Octopus bimaculoides</name>
    <name type="common">California two-spotted octopus</name>
    <dbReference type="NCBI Taxonomy" id="37653"/>
    <lineage>
        <taxon>Eukaryota</taxon>
        <taxon>Metazoa</taxon>
        <taxon>Spiralia</taxon>
        <taxon>Lophotrochozoa</taxon>
        <taxon>Mollusca</taxon>
        <taxon>Cephalopoda</taxon>
        <taxon>Coleoidea</taxon>
        <taxon>Octopodiformes</taxon>
        <taxon>Octopoda</taxon>
        <taxon>Incirrata</taxon>
        <taxon>Octopodidae</taxon>
        <taxon>Octopus</taxon>
    </lineage>
</organism>
<comment type="subunit">
    <text evidence="9">Component of the GINS complex.</text>
</comment>
<accession>A0A0L8GFI9</accession>
<dbReference type="InterPro" id="IPR056783">
    <property type="entry name" value="PSF1_C"/>
</dbReference>
<dbReference type="AlphaFoldDB" id="A0A0L8GFI9"/>
<evidence type="ECO:0000256" key="8">
    <source>
        <dbReference type="ARBA" id="ARBA00045258"/>
    </source>
</evidence>
<evidence type="ECO:0000313" key="12">
    <source>
        <dbReference type="EMBL" id="KOF75776.1"/>
    </source>
</evidence>
<evidence type="ECO:0000256" key="3">
    <source>
        <dbReference type="ARBA" id="ARBA00006677"/>
    </source>
</evidence>
<evidence type="ECO:0000256" key="1">
    <source>
        <dbReference type="ARBA" id="ARBA00004123"/>
    </source>
</evidence>
<dbReference type="GO" id="GO:0000811">
    <property type="term" value="C:GINS complex"/>
    <property type="evidence" value="ECO:0007669"/>
    <property type="project" value="UniProtKB-UniRule"/>
</dbReference>
<dbReference type="PANTHER" id="PTHR12914:SF2">
    <property type="entry name" value="DNA REPLICATION COMPLEX GINS PROTEIN PSF1"/>
    <property type="match status" value="1"/>
</dbReference>
<proteinExistence type="inferred from homology"/>
<evidence type="ECO:0000256" key="9">
    <source>
        <dbReference type="RuleBase" id="RU368085"/>
    </source>
</evidence>
<dbReference type="KEGG" id="obi:106877156"/>
<name>A0A0L8GFI9_OCTBM</name>
<protein>
    <recommendedName>
        <fullName evidence="4 9">DNA replication complex GINS protein PSF1</fullName>
    </recommendedName>
</protein>
<evidence type="ECO:0000256" key="6">
    <source>
        <dbReference type="ARBA" id="ARBA00022705"/>
    </source>
</evidence>
<dbReference type="FunFam" id="1.20.58.1030:FF:000001">
    <property type="entry name" value="DNA replication complex GINS protein PSF1"/>
    <property type="match status" value="1"/>
</dbReference>
<evidence type="ECO:0000256" key="5">
    <source>
        <dbReference type="ARBA" id="ARBA00022454"/>
    </source>
</evidence>
<dbReference type="Gene3D" id="1.20.58.1030">
    <property type="match status" value="1"/>
</dbReference>
<dbReference type="SUPFAM" id="SSF158573">
    <property type="entry name" value="GINS helical bundle-like"/>
    <property type="match status" value="1"/>
</dbReference>
<keyword evidence="6 9" id="KW-0235">DNA replication</keyword>
<feature type="domain" description="DNA replication complex GINS protein PSF1 C-terminal" evidence="11">
    <location>
        <begin position="143"/>
        <end position="194"/>
    </location>
</feature>
<dbReference type="InterPro" id="IPR036224">
    <property type="entry name" value="GINS_bundle-like_dom_sf"/>
</dbReference>
<comment type="subcellular location">
    <subcellularLocation>
        <location evidence="2">Chromosome</location>
    </subcellularLocation>
    <subcellularLocation>
        <location evidence="1 9">Nucleus</location>
    </subcellularLocation>
</comment>
<evidence type="ECO:0000259" key="10">
    <source>
        <dbReference type="Pfam" id="PF05916"/>
    </source>
</evidence>